<feature type="transmembrane region" description="Helical" evidence="1">
    <location>
        <begin position="249"/>
        <end position="268"/>
    </location>
</feature>
<evidence type="ECO:0000313" key="4">
    <source>
        <dbReference type="Proteomes" id="UP000019112"/>
    </source>
</evidence>
<dbReference type="Pfam" id="PF09925">
    <property type="entry name" value="DUF2157"/>
    <property type="match status" value="1"/>
</dbReference>
<proteinExistence type="predicted"/>
<accession>W6TDX3</accession>
<comment type="caution">
    <text evidence="3">The sequence shown here is derived from an EMBL/GenBank/DDBJ whole genome shotgun (WGS) entry which is preliminary data.</text>
</comment>
<feature type="domain" description="DUF2157" evidence="2">
    <location>
        <begin position="23"/>
        <end position="161"/>
    </location>
</feature>
<feature type="transmembrane region" description="Helical" evidence="1">
    <location>
        <begin position="219"/>
        <end position="237"/>
    </location>
</feature>
<dbReference type="Proteomes" id="UP000019112">
    <property type="component" value="Unassembled WGS sequence"/>
</dbReference>
<feature type="transmembrane region" description="Helical" evidence="1">
    <location>
        <begin position="299"/>
        <end position="323"/>
    </location>
</feature>
<name>W6TDX3_HOLOB</name>
<feature type="transmembrane region" description="Helical" evidence="1">
    <location>
        <begin position="159"/>
        <end position="177"/>
    </location>
</feature>
<protein>
    <submittedName>
        <fullName evidence="3">Membrane protein</fullName>
    </submittedName>
</protein>
<keyword evidence="1" id="KW-0812">Transmembrane</keyword>
<keyword evidence="1" id="KW-1133">Transmembrane helix</keyword>
<dbReference type="OrthoDB" id="327621at2"/>
<dbReference type="eggNOG" id="COG4984">
    <property type="taxonomic scope" value="Bacteria"/>
</dbReference>
<evidence type="ECO:0000259" key="2">
    <source>
        <dbReference type="Pfam" id="PF09925"/>
    </source>
</evidence>
<feature type="transmembrane region" description="Helical" evidence="1">
    <location>
        <begin position="275"/>
        <end position="293"/>
    </location>
</feature>
<feature type="transmembrane region" description="Helical" evidence="1">
    <location>
        <begin position="111"/>
        <end position="132"/>
    </location>
</feature>
<gene>
    <name evidence="3" type="ORF">P618_200814</name>
</gene>
<keyword evidence="4" id="KW-1185">Reference proteome</keyword>
<evidence type="ECO:0000313" key="3">
    <source>
        <dbReference type="EMBL" id="ETZ07011.1"/>
    </source>
</evidence>
<organism evidence="3 4">
    <name type="scientific">Holospora obtusa F1</name>
    <dbReference type="NCBI Taxonomy" id="1399147"/>
    <lineage>
        <taxon>Bacteria</taxon>
        <taxon>Pseudomonadati</taxon>
        <taxon>Pseudomonadota</taxon>
        <taxon>Alphaproteobacteria</taxon>
        <taxon>Holosporales</taxon>
        <taxon>Holosporaceae</taxon>
        <taxon>Holospora</taxon>
    </lineage>
</organism>
<dbReference type="InterPro" id="IPR018677">
    <property type="entry name" value="DUF2157"/>
</dbReference>
<sequence>MNTKKNNYFSLEKISVNTKMVDELLSQGIITSDAHNYAIRAINSAQNWRLWLSRLFLVLGVSFVLLGILYFFSFNWKKIPPAMKLGSIQLLILGCLGSSYFYGLTRISGKIMLFSASILVGIFLAVFGQIYQTGADEYTLFMMWGLLIVPWVILSDFFALWLVFLVITNVFLVLYVNQVAQSEHTTQMVLPYLSIVNLIFLGLREFFVNQGKEWLKNRWTREILVVFILVCLLPSPIDLILQKKLSTDAIVFGSELSLIVHNVLYFVYRYKIRDIRMLIAVILSGSVILGSAIYKALMWLFQCEISAFFFMIIIAIPIFRIIVKNLRIIAKEMEGKDV</sequence>
<dbReference type="EMBL" id="AWTR02000071">
    <property type="protein sequence ID" value="ETZ07011.1"/>
    <property type="molecule type" value="Genomic_DNA"/>
</dbReference>
<feature type="transmembrane region" description="Helical" evidence="1">
    <location>
        <begin position="55"/>
        <end position="73"/>
    </location>
</feature>
<evidence type="ECO:0000256" key="1">
    <source>
        <dbReference type="SAM" id="Phobius"/>
    </source>
</evidence>
<feature type="transmembrane region" description="Helical" evidence="1">
    <location>
        <begin position="85"/>
        <end position="104"/>
    </location>
</feature>
<dbReference type="AlphaFoldDB" id="W6TDX3"/>
<dbReference type="STRING" id="1399147.P618_200814"/>
<feature type="transmembrane region" description="Helical" evidence="1">
    <location>
        <begin position="138"/>
        <end position="154"/>
    </location>
</feature>
<reference evidence="3 4" key="1">
    <citation type="journal article" date="2014" name="FEMS Microbiol. Lett.">
        <title>Draft genome sequences of three Holospora species (Holospora obtusa, Holospora undulata, and Holospora elegans), endonuclear symbiotic bacteria of the ciliate Paramecium caudatum.</title>
        <authorList>
            <person name="Dohra H."/>
            <person name="Tanaka K."/>
            <person name="Suzuki T."/>
            <person name="Fujishima M."/>
            <person name="Suzuki H."/>
        </authorList>
    </citation>
    <scope>NUCLEOTIDE SEQUENCE [LARGE SCALE GENOMIC DNA]</scope>
    <source>
        <strain evidence="3 4">F1</strain>
    </source>
</reference>
<feature type="transmembrane region" description="Helical" evidence="1">
    <location>
        <begin position="189"/>
        <end position="207"/>
    </location>
</feature>
<keyword evidence="1" id="KW-0472">Membrane</keyword>
<dbReference type="RefSeq" id="WP_021828000.1">
    <property type="nucleotide sequence ID" value="NZ_AWTR02000071.1"/>
</dbReference>